<dbReference type="RefSeq" id="WP_261696218.1">
    <property type="nucleotide sequence ID" value="NZ_CP104694.1"/>
</dbReference>
<dbReference type="InterPro" id="IPR036922">
    <property type="entry name" value="Rieske_2Fe-2S_sf"/>
</dbReference>
<dbReference type="PANTHER" id="PTHR40261">
    <property type="match status" value="1"/>
</dbReference>
<proteinExistence type="predicted"/>
<feature type="domain" description="Rieske" evidence="5">
    <location>
        <begin position="5"/>
        <end position="108"/>
    </location>
</feature>
<organism evidence="6 7">
    <name type="scientific">Tahibacter amnicola</name>
    <dbReference type="NCBI Taxonomy" id="2976241"/>
    <lineage>
        <taxon>Bacteria</taxon>
        <taxon>Pseudomonadati</taxon>
        <taxon>Pseudomonadota</taxon>
        <taxon>Gammaproteobacteria</taxon>
        <taxon>Lysobacterales</taxon>
        <taxon>Rhodanobacteraceae</taxon>
        <taxon>Tahibacter</taxon>
    </lineage>
</organism>
<dbReference type="EMBL" id="CP104694">
    <property type="protein sequence ID" value="UXI69260.1"/>
    <property type="molecule type" value="Genomic_DNA"/>
</dbReference>
<dbReference type="PROSITE" id="PS51296">
    <property type="entry name" value="RIESKE"/>
    <property type="match status" value="1"/>
</dbReference>
<keyword evidence="4" id="KW-0411">Iron-sulfur</keyword>
<accession>A0ABY6BJI4</accession>
<protein>
    <submittedName>
        <fullName evidence="6">Rieske (2Fe-2S) protein</fullName>
    </submittedName>
</protein>
<evidence type="ECO:0000256" key="1">
    <source>
        <dbReference type="ARBA" id="ARBA00022714"/>
    </source>
</evidence>
<evidence type="ECO:0000256" key="4">
    <source>
        <dbReference type="ARBA" id="ARBA00023014"/>
    </source>
</evidence>
<gene>
    <name evidence="6" type="ORF">N4264_06315</name>
</gene>
<keyword evidence="3" id="KW-0408">Iron</keyword>
<keyword evidence="1" id="KW-0001">2Fe-2S</keyword>
<evidence type="ECO:0000259" key="5">
    <source>
        <dbReference type="PROSITE" id="PS51296"/>
    </source>
</evidence>
<name>A0ABY6BJI4_9GAMM</name>
<keyword evidence="2" id="KW-0479">Metal-binding</keyword>
<reference evidence="6" key="1">
    <citation type="submission" date="2022-09" db="EMBL/GenBank/DDBJ databases">
        <title>Tahibacter sp. nov., isolated from a fresh water.</title>
        <authorList>
            <person name="Baek J.H."/>
            <person name="Lee J.K."/>
            <person name="Kim J.M."/>
            <person name="Jeon C.O."/>
        </authorList>
    </citation>
    <scope>NUCLEOTIDE SEQUENCE</scope>
    <source>
        <strain evidence="6">W38</strain>
    </source>
</reference>
<dbReference type="SUPFAM" id="SSF50022">
    <property type="entry name" value="ISP domain"/>
    <property type="match status" value="1"/>
</dbReference>
<dbReference type="CDD" id="cd03467">
    <property type="entry name" value="Rieske"/>
    <property type="match status" value="1"/>
</dbReference>
<keyword evidence="7" id="KW-1185">Reference proteome</keyword>
<evidence type="ECO:0000256" key="2">
    <source>
        <dbReference type="ARBA" id="ARBA00022723"/>
    </source>
</evidence>
<evidence type="ECO:0000313" key="7">
    <source>
        <dbReference type="Proteomes" id="UP001064632"/>
    </source>
</evidence>
<dbReference type="InterPro" id="IPR017941">
    <property type="entry name" value="Rieske_2Fe-2S"/>
</dbReference>
<sequence>MNDRTSLCRIDDIPDGGAISAEIESSTGGFSLIVLRQGERVFAYHNECPHAGRRLDWSPGKFLVKDGVLVCAAHGASFDVASGACIGGPCRSGLAPVQLRVTDGDVGVGGALE</sequence>
<dbReference type="Proteomes" id="UP001064632">
    <property type="component" value="Chromosome"/>
</dbReference>
<evidence type="ECO:0000313" key="6">
    <source>
        <dbReference type="EMBL" id="UXI69260.1"/>
    </source>
</evidence>
<dbReference type="Pfam" id="PF00355">
    <property type="entry name" value="Rieske"/>
    <property type="match status" value="1"/>
</dbReference>
<dbReference type="Gene3D" id="2.102.10.10">
    <property type="entry name" value="Rieske [2Fe-2S] iron-sulphur domain"/>
    <property type="match status" value="1"/>
</dbReference>
<evidence type="ECO:0000256" key="3">
    <source>
        <dbReference type="ARBA" id="ARBA00023004"/>
    </source>
</evidence>
<dbReference type="PANTHER" id="PTHR40261:SF1">
    <property type="entry name" value="RIESKE DOMAIN-CONTAINING PROTEIN"/>
    <property type="match status" value="1"/>
</dbReference>